<keyword evidence="3" id="KW-1185">Reference proteome</keyword>
<keyword evidence="1" id="KW-0812">Transmembrane</keyword>
<organism evidence="2 3">
    <name type="scientific">Epichloe festucae (strain Fl1)</name>
    <dbReference type="NCBI Taxonomy" id="877507"/>
    <lineage>
        <taxon>Eukaryota</taxon>
        <taxon>Fungi</taxon>
        <taxon>Dikarya</taxon>
        <taxon>Ascomycota</taxon>
        <taxon>Pezizomycotina</taxon>
        <taxon>Sordariomycetes</taxon>
        <taxon>Hypocreomycetidae</taxon>
        <taxon>Hypocreales</taxon>
        <taxon>Clavicipitaceae</taxon>
        <taxon>Epichloe</taxon>
    </lineage>
</organism>
<proteinExistence type="predicted"/>
<name>A0A7S9KR61_EPIFF</name>
<reference evidence="2 3" key="1">
    <citation type="journal article" date="2018" name="PLoS Genet.">
        <title>Repeat elements organise 3D genome structure and mediate transcription in the filamentous fungus Epichloe festucae.</title>
        <authorList>
            <person name="Winter D.J."/>
            <person name="Ganley A.R.D."/>
            <person name="Young C.A."/>
            <person name="Liachko I."/>
            <person name="Schardl C.L."/>
            <person name="Dupont P.Y."/>
            <person name="Berry D."/>
            <person name="Ram A."/>
            <person name="Scott B."/>
            <person name="Cox M.P."/>
        </authorList>
    </citation>
    <scope>NUCLEOTIDE SEQUENCE [LARGE SCALE GENOMIC DNA]</scope>
    <source>
        <strain evidence="2 3">Fl1</strain>
    </source>
</reference>
<evidence type="ECO:0000256" key="1">
    <source>
        <dbReference type="SAM" id="Phobius"/>
    </source>
</evidence>
<sequence>MALSGLYLAWGAFGKYVTGEYPFFWMDEAQVGSKEAVSFYSIGFVLLAPIMYILMQGFVGVRESLTRPRNNSGESLDS</sequence>
<dbReference type="Proteomes" id="UP000594364">
    <property type="component" value="Chromosome 3"/>
</dbReference>
<feature type="transmembrane region" description="Helical" evidence="1">
    <location>
        <begin position="38"/>
        <end position="61"/>
    </location>
</feature>
<evidence type="ECO:0000313" key="3">
    <source>
        <dbReference type="Proteomes" id="UP000594364"/>
    </source>
</evidence>
<evidence type="ECO:0000313" key="2">
    <source>
        <dbReference type="EMBL" id="QPG98823.1"/>
    </source>
</evidence>
<keyword evidence="1" id="KW-0472">Membrane</keyword>
<dbReference type="EMBL" id="CP031387">
    <property type="protein sequence ID" value="QPG98823.1"/>
    <property type="molecule type" value="Genomic_DNA"/>
</dbReference>
<dbReference type="AlphaFoldDB" id="A0A7S9KR61"/>
<protein>
    <submittedName>
        <fullName evidence="2">Uncharacterized protein</fullName>
    </submittedName>
</protein>
<keyword evidence="1" id="KW-1133">Transmembrane helix</keyword>
<gene>
    <name evidence="2" type="ORF">C2857_000155</name>
</gene>
<dbReference type="OrthoDB" id="5293596at2759"/>
<accession>A0A7S9KR61</accession>